<name>A0A067SNW6_GALM3</name>
<dbReference type="Pfam" id="PF08487">
    <property type="entry name" value="VIT"/>
    <property type="match status" value="1"/>
</dbReference>
<dbReference type="STRING" id="685588.A0A067SNW6"/>
<dbReference type="InterPro" id="IPR036465">
    <property type="entry name" value="vWFA_dom_sf"/>
</dbReference>
<evidence type="ECO:0000259" key="2">
    <source>
        <dbReference type="PROSITE" id="PS51468"/>
    </source>
</evidence>
<gene>
    <name evidence="3" type="ORF">GALMADRAFT_142939</name>
</gene>
<dbReference type="OrthoDB" id="1729737at2759"/>
<dbReference type="SMART" id="SM00609">
    <property type="entry name" value="VIT"/>
    <property type="match status" value="1"/>
</dbReference>
<feature type="compositionally biased region" description="Basic and acidic residues" evidence="1">
    <location>
        <begin position="589"/>
        <end position="601"/>
    </location>
</feature>
<sequence>MTTPPGCGLVSYGRNGSRNYLPLASVSAKVHIVDVSARVILTQQYISDHNSDSSTRAQYIFPVPATGAVCAFNMRASSGQAVTGVVMERSKAKREYELAISNDKWAGLLCESTPDVFVITIGAIPRRQSIEVTIMYVIELSDGDLHDRVEFSLPTYIAERYGPAPSTLGAPSSSSSNTIFDVTVQIQMTSQILSVTSPSHLIKRPVMESWIPTLSSLYYRILETCLLTRLLLKRQHVDAMNADMGGTEMETGLGSALDSRMRSVPTSLFLLTDGEVWGYDEIFSSVDSHVKKAGNTAGGTYLRIFTLGIGDAASTAICEGVARRGNGLSLMTSHSSDISQKVLKLFSASRVSPLGNVGNLEIDWGNRSAQSGSSTTVINDKGKITHRVALSPNSIGSTNTQFHITLAGPPKVQQAPTQVPNLYPNNRFTVFVILSDTTEVPETVTLRGTFPDGSPIAIPLKPTHETADGDFPPLVHTLAAHRLILELEDGDPSSQGSFDATDKKPRDEVIEAAVVRFSETYQLANQFASFIAIYEAEDGRSDSDSETDSDYFFDGRSDIPDSDSDISDAGARDGRRQSMDLGSRVGQPDPERNLDQQSNRDDSDDNSSQARRGDGADPSTASDDDGDFSSVSSMSSHSSTQSRGGDMLPFRLLKYLLSAWRKASRPKPAMRREVDMPGAWLEAERMVVVTPARQKPRKKPVATVTSNTKASVVTAARLQQFDGSFNLDEKLCSLISNKLSPPEIKSAIPTEIQGLRDADKIWATVLVAAYMKVHLGDDRDMWLGLWKKAEDFIKAAVGDKISFSSLVDEASKLLA</sequence>
<evidence type="ECO:0000313" key="4">
    <source>
        <dbReference type="Proteomes" id="UP000027222"/>
    </source>
</evidence>
<dbReference type="EMBL" id="KL142388">
    <property type="protein sequence ID" value="KDR72640.1"/>
    <property type="molecule type" value="Genomic_DNA"/>
</dbReference>
<dbReference type="SUPFAM" id="SSF53300">
    <property type="entry name" value="vWA-like"/>
    <property type="match status" value="1"/>
</dbReference>
<keyword evidence="4" id="KW-1185">Reference proteome</keyword>
<evidence type="ECO:0000256" key="1">
    <source>
        <dbReference type="SAM" id="MobiDB-lite"/>
    </source>
</evidence>
<feature type="region of interest" description="Disordered" evidence="1">
    <location>
        <begin position="538"/>
        <end position="645"/>
    </location>
</feature>
<accession>A0A067SNW6</accession>
<dbReference type="InterPro" id="IPR013694">
    <property type="entry name" value="VIT"/>
</dbReference>
<dbReference type="PANTHER" id="PTHR45737:SF6">
    <property type="entry name" value="VON WILLEBRAND FACTOR A DOMAIN-CONTAINING PROTEIN 5A"/>
    <property type="match status" value="1"/>
</dbReference>
<reference evidence="4" key="1">
    <citation type="journal article" date="2014" name="Proc. Natl. Acad. Sci. U.S.A.">
        <title>Extensive sampling of basidiomycete genomes demonstrates inadequacy of the white-rot/brown-rot paradigm for wood decay fungi.</title>
        <authorList>
            <person name="Riley R."/>
            <person name="Salamov A.A."/>
            <person name="Brown D.W."/>
            <person name="Nagy L.G."/>
            <person name="Floudas D."/>
            <person name="Held B.W."/>
            <person name="Levasseur A."/>
            <person name="Lombard V."/>
            <person name="Morin E."/>
            <person name="Otillar R."/>
            <person name="Lindquist E.A."/>
            <person name="Sun H."/>
            <person name="LaButti K.M."/>
            <person name="Schmutz J."/>
            <person name="Jabbour D."/>
            <person name="Luo H."/>
            <person name="Baker S.E."/>
            <person name="Pisabarro A.G."/>
            <person name="Walton J.D."/>
            <person name="Blanchette R.A."/>
            <person name="Henrissat B."/>
            <person name="Martin F."/>
            <person name="Cullen D."/>
            <person name="Hibbett D.S."/>
            <person name="Grigoriev I.V."/>
        </authorList>
    </citation>
    <scope>NUCLEOTIDE SEQUENCE [LARGE SCALE GENOMIC DNA]</scope>
    <source>
        <strain evidence="4">CBS 339.88</strain>
    </source>
</reference>
<feature type="compositionally biased region" description="Low complexity" evidence="1">
    <location>
        <begin position="628"/>
        <end position="645"/>
    </location>
</feature>
<dbReference type="PANTHER" id="PTHR45737">
    <property type="entry name" value="VON WILLEBRAND FACTOR A DOMAIN-CONTAINING PROTEIN 5A"/>
    <property type="match status" value="1"/>
</dbReference>
<evidence type="ECO:0000313" key="3">
    <source>
        <dbReference type="EMBL" id="KDR72640.1"/>
    </source>
</evidence>
<dbReference type="PROSITE" id="PS51468">
    <property type="entry name" value="VIT"/>
    <property type="match status" value="1"/>
</dbReference>
<protein>
    <recommendedName>
        <fullName evidence="2">VIT domain-containing protein</fullName>
    </recommendedName>
</protein>
<dbReference type="HOGENOM" id="CLU_003826_0_0_1"/>
<dbReference type="Proteomes" id="UP000027222">
    <property type="component" value="Unassembled WGS sequence"/>
</dbReference>
<feature type="domain" description="VIT" evidence="2">
    <location>
        <begin position="7"/>
        <end position="138"/>
    </location>
</feature>
<dbReference type="AlphaFoldDB" id="A0A067SNW6"/>
<proteinExistence type="predicted"/>
<organism evidence="3 4">
    <name type="scientific">Galerina marginata (strain CBS 339.88)</name>
    <dbReference type="NCBI Taxonomy" id="685588"/>
    <lineage>
        <taxon>Eukaryota</taxon>
        <taxon>Fungi</taxon>
        <taxon>Dikarya</taxon>
        <taxon>Basidiomycota</taxon>
        <taxon>Agaricomycotina</taxon>
        <taxon>Agaricomycetes</taxon>
        <taxon>Agaricomycetidae</taxon>
        <taxon>Agaricales</taxon>
        <taxon>Agaricineae</taxon>
        <taxon>Strophariaceae</taxon>
        <taxon>Galerina</taxon>
    </lineage>
</organism>
<dbReference type="Gene3D" id="3.40.50.410">
    <property type="entry name" value="von Willebrand factor, type A domain"/>
    <property type="match status" value="1"/>
</dbReference>